<dbReference type="OrthoDB" id="782558at2759"/>
<reference evidence="1" key="1">
    <citation type="submission" date="2020-02" db="EMBL/GenBank/DDBJ databases">
        <authorList>
            <person name="Scholz U."/>
            <person name="Mascher M."/>
            <person name="Fiebig A."/>
        </authorList>
    </citation>
    <scope>NUCLEOTIDE SEQUENCE</scope>
</reference>
<keyword evidence="2" id="KW-1185">Reference proteome</keyword>
<name>A0A7I8L179_SPIIN</name>
<sequence>MPLYYDNQVVIFIIKNPTFHKRMKHIEIDYYYIQDKIMSGVISTPHIVSSHQLANIFIKSFVKISYEVMCTKLGMFNLYVVT</sequence>
<dbReference type="AlphaFoldDB" id="A0A7I8L179"/>
<evidence type="ECO:0000313" key="2">
    <source>
        <dbReference type="Proteomes" id="UP000663760"/>
    </source>
</evidence>
<dbReference type="Proteomes" id="UP000663760">
    <property type="component" value="Chromosome 10"/>
</dbReference>
<organism evidence="1 2">
    <name type="scientific">Spirodela intermedia</name>
    <name type="common">Intermediate duckweed</name>
    <dbReference type="NCBI Taxonomy" id="51605"/>
    <lineage>
        <taxon>Eukaryota</taxon>
        <taxon>Viridiplantae</taxon>
        <taxon>Streptophyta</taxon>
        <taxon>Embryophyta</taxon>
        <taxon>Tracheophyta</taxon>
        <taxon>Spermatophyta</taxon>
        <taxon>Magnoliopsida</taxon>
        <taxon>Liliopsida</taxon>
        <taxon>Araceae</taxon>
        <taxon>Lemnoideae</taxon>
        <taxon>Spirodela</taxon>
    </lineage>
</organism>
<protein>
    <submittedName>
        <fullName evidence="1">Uncharacterized protein</fullName>
    </submittedName>
</protein>
<dbReference type="CDD" id="cd09272">
    <property type="entry name" value="RNase_HI_RT_Ty1"/>
    <property type="match status" value="1"/>
</dbReference>
<proteinExistence type="predicted"/>
<evidence type="ECO:0000313" key="1">
    <source>
        <dbReference type="EMBL" id="CAA7403763.1"/>
    </source>
</evidence>
<gene>
    <name evidence="1" type="ORF">SI8410_10014441</name>
</gene>
<accession>A0A7I8L179</accession>
<dbReference type="EMBL" id="LR746273">
    <property type="protein sequence ID" value="CAA7403763.1"/>
    <property type="molecule type" value="Genomic_DNA"/>
</dbReference>